<comment type="caution">
    <text evidence="6">The sequence shown here is derived from an EMBL/GenBank/DDBJ whole genome shotgun (WGS) entry which is preliminary data.</text>
</comment>
<dbReference type="Proteomes" id="UP001351900">
    <property type="component" value="Unassembled WGS sequence"/>
</dbReference>
<dbReference type="Gene3D" id="1.10.357.10">
    <property type="entry name" value="Tetracycline Repressor, domain 2"/>
    <property type="match status" value="1"/>
</dbReference>
<dbReference type="PRINTS" id="PR00455">
    <property type="entry name" value="HTHTETR"/>
</dbReference>
<dbReference type="InterPro" id="IPR004111">
    <property type="entry name" value="Repressor_TetR_C"/>
</dbReference>
<evidence type="ECO:0000313" key="7">
    <source>
        <dbReference type="Proteomes" id="UP001351900"/>
    </source>
</evidence>
<sequence>MTAASSRGVLTTPSVTAAAVELADEVGLEAMTMRRLAQALGVTPMALYKHVDNREKLIDLMVDQLVLEMAPELGEHDPASAAPGANDPDLSADWRDALREQILAARATMMSHPWSVEAIQTRALATPIVLAYMDRLMGIMFRGGLSADLVHHAMHTLSTRMWGFTQDVLPTPSASDAAAESGGTLLSEEAALVSFAASFPNIVRMAMTAPGAAGQCDADAEFGFALDILIDAFEQRRLSGWSSISAHS</sequence>
<evidence type="ECO:0000256" key="2">
    <source>
        <dbReference type="ARBA" id="ARBA00023125"/>
    </source>
</evidence>
<dbReference type="SUPFAM" id="SSF46689">
    <property type="entry name" value="Homeodomain-like"/>
    <property type="match status" value="1"/>
</dbReference>
<keyword evidence="7" id="KW-1185">Reference proteome</keyword>
<dbReference type="PANTHER" id="PTHR30055:SF151">
    <property type="entry name" value="TRANSCRIPTIONAL REGULATORY PROTEIN"/>
    <property type="match status" value="1"/>
</dbReference>
<evidence type="ECO:0000313" key="6">
    <source>
        <dbReference type="EMBL" id="MEF2254673.1"/>
    </source>
</evidence>
<dbReference type="InterPro" id="IPR050109">
    <property type="entry name" value="HTH-type_TetR-like_transc_reg"/>
</dbReference>
<feature type="DNA-binding region" description="H-T-H motif" evidence="4">
    <location>
        <begin position="32"/>
        <end position="51"/>
    </location>
</feature>
<keyword evidence="2 4" id="KW-0238">DNA-binding</keyword>
<accession>A0ABU7V599</accession>
<keyword evidence="3" id="KW-0804">Transcription</keyword>
<proteinExistence type="predicted"/>
<evidence type="ECO:0000256" key="3">
    <source>
        <dbReference type="ARBA" id="ARBA00023163"/>
    </source>
</evidence>
<dbReference type="Gene3D" id="1.10.10.60">
    <property type="entry name" value="Homeodomain-like"/>
    <property type="match status" value="1"/>
</dbReference>
<dbReference type="PANTHER" id="PTHR30055">
    <property type="entry name" value="HTH-TYPE TRANSCRIPTIONAL REGULATOR RUTR"/>
    <property type="match status" value="1"/>
</dbReference>
<keyword evidence="1" id="KW-0805">Transcription regulation</keyword>
<evidence type="ECO:0000259" key="5">
    <source>
        <dbReference type="PROSITE" id="PS50977"/>
    </source>
</evidence>
<feature type="domain" description="HTH tetR-type" evidence="5">
    <location>
        <begin position="9"/>
        <end position="69"/>
    </location>
</feature>
<gene>
    <name evidence="6" type="ORF">V2V91_05910</name>
</gene>
<reference evidence="6 7" key="1">
    <citation type="submission" date="2024-01" db="EMBL/GenBank/DDBJ databases">
        <title>the genome sequence of strain Microbacterium schleiferi NBRC 15075.</title>
        <authorList>
            <person name="Ding Y."/>
            <person name="Zhang G."/>
        </authorList>
    </citation>
    <scope>NUCLEOTIDE SEQUENCE [LARGE SCALE GENOMIC DNA]</scope>
    <source>
        <strain evidence="6 7">NBRC 15075</strain>
    </source>
</reference>
<dbReference type="InterPro" id="IPR001647">
    <property type="entry name" value="HTH_TetR"/>
</dbReference>
<dbReference type="EMBL" id="JAZHOV010000003">
    <property type="protein sequence ID" value="MEF2254673.1"/>
    <property type="molecule type" value="Genomic_DNA"/>
</dbReference>
<dbReference type="InterPro" id="IPR009057">
    <property type="entry name" value="Homeodomain-like_sf"/>
</dbReference>
<dbReference type="InterPro" id="IPR036271">
    <property type="entry name" value="Tet_transcr_reg_TetR-rel_C_sf"/>
</dbReference>
<organism evidence="6 7">
    <name type="scientific">Microbacterium schleiferi</name>
    <dbReference type="NCBI Taxonomy" id="69362"/>
    <lineage>
        <taxon>Bacteria</taxon>
        <taxon>Bacillati</taxon>
        <taxon>Actinomycetota</taxon>
        <taxon>Actinomycetes</taxon>
        <taxon>Micrococcales</taxon>
        <taxon>Microbacteriaceae</taxon>
        <taxon>Microbacterium</taxon>
    </lineage>
</organism>
<protein>
    <submittedName>
        <fullName evidence="6">TetR/AcrR family transcriptional regulator C-terminal domain-containing protein</fullName>
    </submittedName>
</protein>
<dbReference type="PROSITE" id="PS50977">
    <property type="entry name" value="HTH_TETR_2"/>
    <property type="match status" value="1"/>
</dbReference>
<dbReference type="Pfam" id="PF02909">
    <property type="entry name" value="TetR_C_1"/>
    <property type="match status" value="1"/>
</dbReference>
<evidence type="ECO:0000256" key="1">
    <source>
        <dbReference type="ARBA" id="ARBA00023015"/>
    </source>
</evidence>
<dbReference type="Pfam" id="PF00440">
    <property type="entry name" value="TetR_N"/>
    <property type="match status" value="1"/>
</dbReference>
<name>A0ABU7V599_9MICO</name>
<evidence type="ECO:0000256" key="4">
    <source>
        <dbReference type="PROSITE-ProRule" id="PRU00335"/>
    </source>
</evidence>
<dbReference type="RefSeq" id="WP_331791166.1">
    <property type="nucleotide sequence ID" value="NZ_BAAAUO010000002.1"/>
</dbReference>
<dbReference type="SUPFAM" id="SSF48498">
    <property type="entry name" value="Tetracyclin repressor-like, C-terminal domain"/>
    <property type="match status" value="1"/>
</dbReference>